<dbReference type="CDD" id="cd02808">
    <property type="entry name" value="GltS_FMN"/>
    <property type="match status" value="1"/>
</dbReference>
<accession>A0ABQ1IBZ8</accession>
<dbReference type="InterPro" id="IPR002932">
    <property type="entry name" value="Glu_synthdom"/>
</dbReference>
<dbReference type="Gene3D" id="3.20.20.70">
    <property type="entry name" value="Aldolase class I"/>
    <property type="match status" value="1"/>
</dbReference>
<evidence type="ECO:0000256" key="1">
    <source>
        <dbReference type="ARBA" id="ARBA00009716"/>
    </source>
</evidence>
<evidence type="ECO:0000259" key="5">
    <source>
        <dbReference type="Pfam" id="PF01645"/>
    </source>
</evidence>
<dbReference type="InterPro" id="IPR024188">
    <property type="entry name" value="GltB"/>
</dbReference>
<dbReference type="Proteomes" id="UP000603352">
    <property type="component" value="Unassembled WGS sequence"/>
</dbReference>
<dbReference type="PIRSF" id="PIRSF006429">
    <property type="entry name" value="GOGAT_lg_2"/>
    <property type="match status" value="1"/>
</dbReference>
<comment type="similarity">
    <text evidence="1 2">Belongs to the glutamate synthase family.</text>
</comment>
<evidence type="ECO:0000313" key="6">
    <source>
        <dbReference type="EMBL" id="GGB34085.1"/>
    </source>
</evidence>
<keyword evidence="4" id="KW-0812">Transmembrane</keyword>
<keyword evidence="7" id="KW-1185">Reference proteome</keyword>
<name>A0ABQ1IBZ8_9PROT</name>
<feature type="region of interest" description="Disordered" evidence="3">
    <location>
        <begin position="1"/>
        <end position="20"/>
    </location>
</feature>
<evidence type="ECO:0000256" key="3">
    <source>
        <dbReference type="SAM" id="MobiDB-lite"/>
    </source>
</evidence>
<sequence length="563" mass="60609">MSSAGTTRTADGGRAQPHATGGADRPLFLDRAVRHAAFALLVLAGLLFLVLALAVDGDYAWPLLVIAPLIAVGVVDIRQTVHAIRVNYPVVGHLRWIFEDLRPYLRQYIVEDDLEGRPYNRLARTLVYERAKGDEDAQPLGTQLDVYAQRYEVLVHSVAPHPVATEPFRVMVGGPHCLKPYSAQVLNISAMSFGSLSARAIEALNAGAARGGFYHDTGEGGLSPYHRMHGGDIVWELGSGYFGCRDDQGRFDPDQFAETARLDQVKMIEIKLSQGAKPGHGGMLPGPKVTAEIAATRKVPEGVDCISPARHSAFDTPEGMMRFVQQLRDLSGGKPVGIKLCVGQPHEIFAIVKAMLSTGILVDFIVVDGAEGGTGAAPREFSDHLGLPMREGLVLVRNALVGAGLRPHVKIAAAGKMTSAFDLAAALAIGADWCNAARAFMFAIGCVQSVKCHTGRCPTGVATQDPDRQKGLVVEDKAERVRRYQARTVHALADLVAAAGLDHPDQLEPRHLLHRRSPNEIVPIDRLYPFLKSGVLIEAPDATPYAADWAAADPASFAPRRIG</sequence>
<organism evidence="6 7">
    <name type="scientific">Tistrella bauzanensis</name>
    <dbReference type="NCBI Taxonomy" id="657419"/>
    <lineage>
        <taxon>Bacteria</taxon>
        <taxon>Pseudomonadati</taxon>
        <taxon>Pseudomonadota</taxon>
        <taxon>Alphaproteobacteria</taxon>
        <taxon>Geminicoccales</taxon>
        <taxon>Geminicoccaceae</taxon>
        <taxon>Tistrella</taxon>
    </lineage>
</organism>
<feature type="domain" description="Glutamate synthase" evidence="5">
    <location>
        <begin position="184"/>
        <end position="501"/>
    </location>
</feature>
<gene>
    <name evidence="6" type="ORF">GCM10011505_14410</name>
</gene>
<dbReference type="InterPro" id="IPR027283">
    <property type="entry name" value="YerD"/>
</dbReference>
<dbReference type="InterPro" id="IPR013785">
    <property type="entry name" value="Aldolase_TIM"/>
</dbReference>
<dbReference type="SUPFAM" id="SSF51395">
    <property type="entry name" value="FMN-linked oxidoreductases"/>
    <property type="match status" value="1"/>
</dbReference>
<comment type="caution">
    <text evidence="6">The sequence shown here is derived from an EMBL/GenBank/DDBJ whole genome shotgun (WGS) entry which is preliminary data.</text>
</comment>
<dbReference type="RefSeq" id="WP_188576225.1">
    <property type="nucleotide sequence ID" value="NZ_BMDZ01000011.1"/>
</dbReference>
<dbReference type="PANTHER" id="PTHR43819">
    <property type="entry name" value="ARCHAEAL-TYPE GLUTAMATE SYNTHASE [NADPH]"/>
    <property type="match status" value="1"/>
</dbReference>
<feature type="transmembrane region" description="Helical" evidence="4">
    <location>
        <begin position="35"/>
        <end position="53"/>
    </location>
</feature>
<protein>
    <submittedName>
        <fullName evidence="6">FMN-binding glutamate synthase family protein</fullName>
    </submittedName>
</protein>
<dbReference type="PANTHER" id="PTHR43819:SF1">
    <property type="entry name" value="ARCHAEAL-TYPE GLUTAMATE SYNTHASE [NADPH]"/>
    <property type="match status" value="1"/>
</dbReference>
<keyword evidence="4" id="KW-0472">Membrane</keyword>
<evidence type="ECO:0000256" key="2">
    <source>
        <dbReference type="PIRNR" id="PIRNR006429"/>
    </source>
</evidence>
<reference evidence="7" key="1">
    <citation type="journal article" date="2019" name="Int. J. Syst. Evol. Microbiol.">
        <title>The Global Catalogue of Microorganisms (GCM) 10K type strain sequencing project: providing services to taxonomists for standard genome sequencing and annotation.</title>
        <authorList>
            <consortium name="The Broad Institute Genomics Platform"/>
            <consortium name="The Broad Institute Genome Sequencing Center for Infectious Disease"/>
            <person name="Wu L."/>
            <person name="Ma J."/>
        </authorList>
    </citation>
    <scope>NUCLEOTIDE SEQUENCE [LARGE SCALE GENOMIC DNA]</scope>
    <source>
        <strain evidence="7">CGMCC 1.10188</strain>
    </source>
</reference>
<keyword evidence="4" id="KW-1133">Transmembrane helix</keyword>
<dbReference type="EMBL" id="BMDZ01000011">
    <property type="protein sequence ID" value="GGB34085.1"/>
    <property type="molecule type" value="Genomic_DNA"/>
</dbReference>
<proteinExistence type="inferred from homology"/>
<dbReference type="Pfam" id="PF01645">
    <property type="entry name" value="Glu_synthase"/>
    <property type="match status" value="1"/>
</dbReference>
<evidence type="ECO:0000256" key="4">
    <source>
        <dbReference type="SAM" id="Phobius"/>
    </source>
</evidence>
<evidence type="ECO:0000313" key="7">
    <source>
        <dbReference type="Proteomes" id="UP000603352"/>
    </source>
</evidence>
<dbReference type="PIRSF" id="PIRSF500060">
    <property type="entry name" value="UCP500060"/>
    <property type="match status" value="1"/>
</dbReference>